<keyword evidence="4" id="KW-0808">Transferase</keyword>
<keyword evidence="5" id="KW-0479">Metal-binding</keyword>
<keyword evidence="7" id="KW-0833">Ubl conjugation pathway</keyword>
<dbReference type="GO" id="GO:0005634">
    <property type="term" value="C:nucleus"/>
    <property type="evidence" value="ECO:0007669"/>
    <property type="project" value="UniProtKB-SubCell"/>
</dbReference>
<protein>
    <submittedName>
        <fullName evidence="14">Zinc-finger of the MIZ type in Nse subunit-domain-containing protein</fullName>
    </submittedName>
</protein>
<evidence type="ECO:0000256" key="3">
    <source>
        <dbReference type="ARBA" id="ARBA00008212"/>
    </source>
</evidence>
<name>A0AAE0MGS7_9PEZI</name>
<feature type="compositionally biased region" description="Acidic residues" evidence="12">
    <location>
        <begin position="191"/>
        <end position="212"/>
    </location>
</feature>
<reference evidence="14" key="2">
    <citation type="submission" date="2023-06" db="EMBL/GenBank/DDBJ databases">
        <authorList>
            <consortium name="Lawrence Berkeley National Laboratory"/>
            <person name="Haridas S."/>
            <person name="Hensen N."/>
            <person name="Bonometti L."/>
            <person name="Westerberg I."/>
            <person name="Brannstrom I.O."/>
            <person name="Guillou S."/>
            <person name="Cros-Aarteil S."/>
            <person name="Calhoun S."/>
            <person name="Kuo A."/>
            <person name="Mondo S."/>
            <person name="Pangilinan J."/>
            <person name="Riley R."/>
            <person name="Labutti K."/>
            <person name="Andreopoulos B."/>
            <person name="Lipzen A."/>
            <person name="Chen C."/>
            <person name="Yanf M."/>
            <person name="Daum C."/>
            <person name="Ng V."/>
            <person name="Clum A."/>
            <person name="Steindorff A."/>
            <person name="Ohm R."/>
            <person name="Martin F."/>
            <person name="Silar P."/>
            <person name="Natvig D."/>
            <person name="Lalanne C."/>
            <person name="Gautier V."/>
            <person name="Ament-Velasquez S.L."/>
            <person name="Kruys A."/>
            <person name="Hutchinson M.I."/>
            <person name="Powell A.J."/>
            <person name="Barry K."/>
            <person name="Miller A.N."/>
            <person name="Grigoriev I.V."/>
            <person name="Debuchy R."/>
            <person name="Gladieux P."/>
            <person name="Thoren M.H."/>
            <person name="Johannesson H."/>
        </authorList>
    </citation>
    <scope>NUCLEOTIDE SEQUENCE</scope>
    <source>
        <strain evidence="14">SMH4131-1</strain>
    </source>
</reference>
<dbReference type="AlphaFoldDB" id="A0AAE0MGS7"/>
<evidence type="ECO:0000256" key="1">
    <source>
        <dbReference type="ARBA" id="ARBA00004123"/>
    </source>
</evidence>
<dbReference type="Proteomes" id="UP001286456">
    <property type="component" value="Unassembled WGS sequence"/>
</dbReference>
<evidence type="ECO:0000256" key="10">
    <source>
        <dbReference type="PROSITE-ProRule" id="PRU00452"/>
    </source>
</evidence>
<comment type="pathway">
    <text evidence="2">Protein modification; protein sumoylation.</text>
</comment>
<keyword evidence="8" id="KW-0862">Zinc</keyword>
<dbReference type="InterPro" id="IPR004181">
    <property type="entry name" value="Znf_MIZ"/>
</dbReference>
<evidence type="ECO:0000256" key="4">
    <source>
        <dbReference type="ARBA" id="ARBA00022679"/>
    </source>
</evidence>
<evidence type="ECO:0000256" key="5">
    <source>
        <dbReference type="ARBA" id="ARBA00022723"/>
    </source>
</evidence>
<evidence type="ECO:0000259" key="13">
    <source>
        <dbReference type="PROSITE" id="PS51044"/>
    </source>
</evidence>
<evidence type="ECO:0000256" key="7">
    <source>
        <dbReference type="ARBA" id="ARBA00022786"/>
    </source>
</evidence>
<feature type="domain" description="SP-RING-type" evidence="13">
    <location>
        <begin position="295"/>
        <end position="375"/>
    </location>
</feature>
<feature type="compositionally biased region" description="Low complexity" evidence="12">
    <location>
        <begin position="20"/>
        <end position="33"/>
    </location>
</feature>
<sequence>MPRLFQGSRRPRQEPAPVGSSAASASAGRSTAAELPPYEPPAFPMDDAGKRALAEIANSRETRKYEQHLARSANLLRDSVASVNDVLFAQQQSLAAIIEKRNKESDGVTEKSEAEKAKLEADMKELEQYTAQLQAETAALTDSTEAAIREVIDYRAELEDEKHVFVAVQEKINAQRPRPAPGARKPKRDVDSDDENGDEEAEHDNEHEDEEMLAPADDPPVTGVRDMLKTVREAKAEEYNAMTAYQRYGLNNDYISFKKTWHDAQHHDDQVPLPDASTWFDELGRATTGGAPDADDDDLVVEREIIDLKCPLSLQTLSEPYSNHKCRHTFQKSAIMDFLRDNRGVAKCPVCSEELRVKDLYLDELILRKIKRAEQARMRNVDDTSDVEPDDNDGESVLIEKERATNVKRERGRHRRTPNPIDDEEDDD</sequence>
<comment type="similarity">
    <text evidence="3">Belongs to the NSE2 family.</text>
</comment>
<feature type="region of interest" description="Disordered" evidence="12">
    <location>
        <begin position="377"/>
        <end position="428"/>
    </location>
</feature>
<feature type="region of interest" description="Disordered" evidence="12">
    <location>
        <begin position="170"/>
        <end position="222"/>
    </location>
</feature>
<reference evidence="14" key="1">
    <citation type="journal article" date="2023" name="Mol. Phylogenet. Evol.">
        <title>Genome-scale phylogeny and comparative genomics of the fungal order Sordariales.</title>
        <authorList>
            <person name="Hensen N."/>
            <person name="Bonometti L."/>
            <person name="Westerberg I."/>
            <person name="Brannstrom I.O."/>
            <person name="Guillou S."/>
            <person name="Cros-Aarteil S."/>
            <person name="Calhoun S."/>
            <person name="Haridas S."/>
            <person name="Kuo A."/>
            <person name="Mondo S."/>
            <person name="Pangilinan J."/>
            <person name="Riley R."/>
            <person name="LaButti K."/>
            <person name="Andreopoulos B."/>
            <person name="Lipzen A."/>
            <person name="Chen C."/>
            <person name="Yan M."/>
            <person name="Daum C."/>
            <person name="Ng V."/>
            <person name="Clum A."/>
            <person name="Steindorff A."/>
            <person name="Ohm R.A."/>
            <person name="Martin F."/>
            <person name="Silar P."/>
            <person name="Natvig D.O."/>
            <person name="Lalanne C."/>
            <person name="Gautier V."/>
            <person name="Ament-Velasquez S.L."/>
            <person name="Kruys A."/>
            <person name="Hutchinson M.I."/>
            <person name="Powell A.J."/>
            <person name="Barry K."/>
            <person name="Miller A.N."/>
            <person name="Grigoriev I.V."/>
            <person name="Debuchy R."/>
            <person name="Gladieux P."/>
            <person name="Hiltunen Thoren M."/>
            <person name="Johannesson H."/>
        </authorList>
    </citation>
    <scope>NUCLEOTIDE SEQUENCE</scope>
    <source>
        <strain evidence="14">SMH4131-1</strain>
    </source>
</reference>
<gene>
    <name evidence="14" type="ORF">B0T19DRAFT_90924</name>
</gene>
<evidence type="ECO:0000256" key="12">
    <source>
        <dbReference type="SAM" id="MobiDB-lite"/>
    </source>
</evidence>
<feature type="compositionally biased region" description="Basic and acidic residues" evidence="12">
    <location>
        <begin position="398"/>
        <end position="409"/>
    </location>
</feature>
<dbReference type="GO" id="GO:0030915">
    <property type="term" value="C:Smc5-Smc6 complex"/>
    <property type="evidence" value="ECO:0007669"/>
    <property type="project" value="InterPro"/>
</dbReference>
<comment type="subcellular location">
    <subcellularLocation>
        <location evidence="1">Nucleus</location>
    </subcellularLocation>
</comment>
<feature type="compositionally biased region" description="Acidic residues" evidence="12">
    <location>
        <begin position="383"/>
        <end position="394"/>
    </location>
</feature>
<accession>A0AAE0MGS7</accession>
<keyword evidence="11" id="KW-0175">Coiled coil</keyword>
<keyword evidence="15" id="KW-1185">Reference proteome</keyword>
<keyword evidence="6 10" id="KW-0863">Zinc-finger</keyword>
<dbReference type="PANTHER" id="PTHR21330">
    <property type="entry name" value="E3 SUMO-PROTEIN LIGASE NSE2"/>
    <property type="match status" value="1"/>
</dbReference>
<dbReference type="PANTHER" id="PTHR21330:SF1">
    <property type="entry name" value="E3 SUMO-PROTEIN LIGASE NSE2"/>
    <property type="match status" value="1"/>
</dbReference>
<evidence type="ECO:0000256" key="2">
    <source>
        <dbReference type="ARBA" id="ARBA00004718"/>
    </source>
</evidence>
<dbReference type="GO" id="GO:0000724">
    <property type="term" value="P:double-strand break repair via homologous recombination"/>
    <property type="evidence" value="ECO:0007669"/>
    <property type="project" value="InterPro"/>
</dbReference>
<organism evidence="14 15">
    <name type="scientific">Cercophora scortea</name>
    <dbReference type="NCBI Taxonomy" id="314031"/>
    <lineage>
        <taxon>Eukaryota</taxon>
        <taxon>Fungi</taxon>
        <taxon>Dikarya</taxon>
        <taxon>Ascomycota</taxon>
        <taxon>Pezizomycotina</taxon>
        <taxon>Sordariomycetes</taxon>
        <taxon>Sordariomycetidae</taxon>
        <taxon>Sordariales</taxon>
        <taxon>Lasiosphaeriaceae</taxon>
        <taxon>Cercophora</taxon>
    </lineage>
</organism>
<dbReference type="InterPro" id="IPR013083">
    <property type="entry name" value="Znf_RING/FYVE/PHD"/>
</dbReference>
<proteinExistence type="inferred from homology"/>
<dbReference type="Pfam" id="PF11789">
    <property type="entry name" value="zf-Nse"/>
    <property type="match status" value="1"/>
</dbReference>
<dbReference type="PROSITE" id="PS51044">
    <property type="entry name" value="ZF_SP_RING"/>
    <property type="match status" value="1"/>
</dbReference>
<evidence type="ECO:0000256" key="9">
    <source>
        <dbReference type="ARBA" id="ARBA00023242"/>
    </source>
</evidence>
<dbReference type="GO" id="GO:0008270">
    <property type="term" value="F:zinc ion binding"/>
    <property type="evidence" value="ECO:0007669"/>
    <property type="project" value="UniProtKB-KW"/>
</dbReference>
<dbReference type="SUPFAM" id="SSF57850">
    <property type="entry name" value="RING/U-box"/>
    <property type="match status" value="1"/>
</dbReference>
<evidence type="ECO:0000313" key="14">
    <source>
        <dbReference type="EMBL" id="KAK3331982.1"/>
    </source>
</evidence>
<dbReference type="EMBL" id="JAUEPO010000002">
    <property type="protein sequence ID" value="KAK3331982.1"/>
    <property type="molecule type" value="Genomic_DNA"/>
</dbReference>
<evidence type="ECO:0000256" key="6">
    <source>
        <dbReference type="ARBA" id="ARBA00022771"/>
    </source>
</evidence>
<feature type="region of interest" description="Disordered" evidence="12">
    <location>
        <begin position="1"/>
        <end position="50"/>
    </location>
</feature>
<keyword evidence="9" id="KW-0539">Nucleus</keyword>
<evidence type="ECO:0000256" key="11">
    <source>
        <dbReference type="SAM" id="Coils"/>
    </source>
</evidence>
<dbReference type="Gene3D" id="3.30.40.10">
    <property type="entry name" value="Zinc/RING finger domain, C3HC4 (zinc finger)"/>
    <property type="match status" value="1"/>
</dbReference>
<dbReference type="GO" id="GO:0016925">
    <property type="term" value="P:protein sumoylation"/>
    <property type="evidence" value="ECO:0007669"/>
    <property type="project" value="TreeGrafter"/>
</dbReference>
<feature type="coiled-coil region" evidence="11">
    <location>
        <begin position="109"/>
        <end position="139"/>
    </location>
</feature>
<evidence type="ECO:0000313" key="15">
    <source>
        <dbReference type="Proteomes" id="UP001286456"/>
    </source>
</evidence>
<dbReference type="InterPro" id="IPR026846">
    <property type="entry name" value="Nse2(Mms21)"/>
</dbReference>
<evidence type="ECO:0000256" key="8">
    <source>
        <dbReference type="ARBA" id="ARBA00022833"/>
    </source>
</evidence>
<comment type="caution">
    <text evidence="14">The sequence shown here is derived from an EMBL/GenBank/DDBJ whole genome shotgun (WGS) entry which is preliminary data.</text>
</comment>
<dbReference type="CDD" id="cd16651">
    <property type="entry name" value="SPL-RING_NSE2"/>
    <property type="match status" value="1"/>
</dbReference>
<dbReference type="GO" id="GO:0061665">
    <property type="term" value="F:SUMO ligase activity"/>
    <property type="evidence" value="ECO:0007669"/>
    <property type="project" value="TreeGrafter"/>
</dbReference>